<dbReference type="RefSeq" id="WP_131338413.1">
    <property type="nucleotide sequence ID" value="NZ_SJJZ01000002.1"/>
</dbReference>
<evidence type="ECO:0000259" key="1">
    <source>
        <dbReference type="Pfam" id="PF13468"/>
    </source>
</evidence>
<dbReference type="Pfam" id="PF13468">
    <property type="entry name" value="Glyoxalase_3"/>
    <property type="match status" value="1"/>
</dbReference>
<reference evidence="2 3" key="1">
    <citation type="submission" date="2019-02" db="EMBL/GenBank/DDBJ databases">
        <title>Kribbella capetownensis sp. nov. and Kribbella speibonae sp. nov., isolated from soil.</title>
        <authorList>
            <person name="Curtis S.M."/>
            <person name="Norton I."/>
            <person name="Everest G.J."/>
            <person name="Meyers P.R."/>
        </authorList>
    </citation>
    <scope>NUCLEOTIDE SEQUENCE [LARGE SCALE GENOMIC DNA]</scope>
    <source>
        <strain evidence="2 3">KCTC 29219</strain>
    </source>
</reference>
<sequence length="203" mass="21253">MFDHLVLATDDLRKSVAEFAAATGVEPVEGGRHVGRGTRNYLVGFGAASYLEIIGPDVERPVAGAMPFGIEGLRGARLVTWAVRAADLEAAVVAARVAGADLGSIEPMSRRTPAGELLSWRLTSTYPAPYDGIVPFLIDWGTSRHPAGSGLPSVELVDFGATHPRPNEVNAVLEALEVDLRVAVGEPGLQATVAGPGGTYSLR</sequence>
<dbReference type="PANTHER" id="PTHR40265:SF1">
    <property type="entry name" value="GLYOXALASE-LIKE DOMAIN-CONTAINING PROTEIN"/>
    <property type="match status" value="1"/>
</dbReference>
<gene>
    <name evidence="2" type="ORF">E0H45_17170</name>
</gene>
<dbReference type="PANTHER" id="PTHR40265">
    <property type="entry name" value="BLL2707 PROTEIN"/>
    <property type="match status" value="1"/>
</dbReference>
<protein>
    <submittedName>
        <fullName evidence="2">VOC family protein</fullName>
    </submittedName>
</protein>
<proteinExistence type="predicted"/>
<dbReference type="InterPro" id="IPR029068">
    <property type="entry name" value="Glyas_Bleomycin-R_OHBP_Dase"/>
</dbReference>
<organism evidence="2 3">
    <name type="scientific">Kribbella soli</name>
    <dbReference type="NCBI Taxonomy" id="1124743"/>
    <lineage>
        <taxon>Bacteria</taxon>
        <taxon>Bacillati</taxon>
        <taxon>Actinomycetota</taxon>
        <taxon>Actinomycetes</taxon>
        <taxon>Propionibacteriales</taxon>
        <taxon>Kribbellaceae</taxon>
        <taxon>Kribbella</taxon>
    </lineage>
</organism>
<dbReference type="EMBL" id="SJJZ01000002">
    <property type="protein sequence ID" value="TCC07693.1"/>
    <property type="molecule type" value="Genomic_DNA"/>
</dbReference>
<keyword evidence="3" id="KW-1185">Reference proteome</keyword>
<comment type="caution">
    <text evidence="2">The sequence shown here is derived from an EMBL/GenBank/DDBJ whole genome shotgun (WGS) entry which is preliminary data.</text>
</comment>
<accession>A0A4R0HBW6</accession>
<dbReference type="SUPFAM" id="SSF54593">
    <property type="entry name" value="Glyoxalase/Bleomycin resistance protein/Dihydroxybiphenyl dioxygenase"/>
    <property type="match status" value="1"/>
</dbReference>
<evidence type="ECO:0000313" key="2">
    <source>
        <dbReference type="EMBL" id="TCC07693.1"/>
    </source>
</evidence>
<dbReference type="Gene3D" id="3.10.180.10">
    <property type="entry name" value="2,3-Dihydroxybiphenyl 1,2-Dioxygenase, domain 1"/>
    <property type="match status" value="1"/>
</dbReference>
<dbReference type="Proteomes" id="UP000292346">
    <property type="component" value="Unassembled WGS sequence"/>
</dbReference>
<feature type="domain" description="Glyoxalase-like" evidence="1">
    <location>
        <begin position="2"/>
        <end position="176"/>
    </location>
</feature>
<dbReference type="AlphaFoldDB" id="A0A4R0HBW6"/>
<dbReference type="OrthoDB" id="3227561at2"/>
<evidence type="ECO:0000313" key="3">
    <source>
        <dbReference type="Proteomes" id="UP000292346"/>
    </source>
</evidence>
<dbReference type="InterPro" id="IPR025870">
    <property type="entry name" value="Glyoxalase-like_dom"/>
</dbReference>
<name>A0A4R0HBW6_9ACTN</name>